<evidence type="ECO:0000313" key="1">
    <source>
        <dbReference type="EMBL" id="MCA6074243.1"/>
    </source>
</evidence>
<gene>
    <name evidence="1" type="ORF">LDX50_05150</name>
</gene>
<keyword evidence="1" id="KW-0121">Carboxypeptidase</keyword>
<dbReference type="EMBL" id="JAIXNE010000001">
    <property type="protein sequence ID" value="MCA6074243.1"/>
    <property type="molecule type" value="Genomic_DNA"/>
</dbReference>
<dbReference type="SUPFAM" id="SSF49464">
    <property type="entry name" value="Carboxypeptidase regulatory domain-like"/>
    <property type="match status" value="1"/>
</dbReference>
<proteinExistence type="predicted"/>
<accession>A0A9X1HNU5</accession>
<organism evidence="1 2">
    <name type="scientific">Fulvivirga sedimenti</name>
    <dbReference type="NCBI Taxonomy" id="2879465"/>
    <lineage>
        <taxon>Bacteria</taxon>
        <taxon>Pseudomonadati</taxon>
        <taxon>Bacteroidota</taxon>
        <taxon>Cytophagia</taxon>
        <taxon>Cytophagales</taxon>
        <taxon>Fulvivirgaceae</taxon>
        <taxon>Fulvivirga</taxon>
    </lineage>
</organism>
<dbReference type="AlphaFoldDB" id="A0A9X1HNU5"/>
<dbReference type="InterPro" id="IPR008969">
    <property type="entry name" value="CarboxyPept-like_regulatory"/>
</dbReference>
<sequence length="402" mass="47704">MILGAGTLLAQRSFTVSGTLIDSDSKEPLVFATIGVKNESISTVTNSLGKFDFHIPAEYKDNLMVISMMGYENREVPIRDLINKDTILFQLNKATKVLEEVVIKDSLTGADITQIAVNRIEDNFPMEPFLLEGFYRDLKKLGGTYFSLLEAAVKIYDEDYGYPKNKDRLRERVGLTEVRKSLGYDNKWVRYFEQNNLLESLLLENDVRYHDFPDIDPEKVNPFYQDFKRIKITYYNEHRVYVVERNTPNRFTRMYIDTETYAIIRIEQEELFPNTLIKKRKRMVSKQISEKKIIDFKEYRGKMYLNYMTMESKINWYNEKTESLKFETEVLQELLVNQVYANTVERIDNTEKMRRYGLQYQETRYNKEFWANYNVIKDTPLNEEIVSDLEKQGVLEFQFEDR</sequence>
<dbReference type="RefSeq" id="WP_225697340.1">
    <property type="nucleotide sequence ID" value="NZ_JAIXNE010000001.1"/>
</dbReference>
<dbReference type="Proteomes" id="UP001139409">
    <property type="component" value="Unassembled WGS sequence"/>
</dbReference>
<keyword evidence="1" id="KW-0645">Protease</keyword>
<evidence type="ECO:0000313" key="2">
    <source>
        <dbReference type="Proteomes" id="UP001139409"/>
    </source>
</evidence>
<keyword evidence="1" id="KW-0378">Hydrolase</keyword>
<comment type="caution">
    <text evidence="1">The sequence shown here is derived from an EMBL/GenBank/DDBJ whole genome shotgun (WGS) entry which is preliminary data.</text>
</comment>
<protein>
    <submittedName>
        <fullName evidence="1">Carboxypeptidase-like regulatory domain-containing protein</fullName>
    </submittedName>
</protein>
<name>A0A9X1HNU5_9BACT</name>
<reference evidence="1" key="1">
    <citation type="submission" date="2021-09" db="EMBL/GenBank/DDBJ databases">
        <title>Fulvivirga sp. isolated from coastal sediment.</title>
        <authorList>
            <person name="Yu H."/>
        </authorList>
    </citation>
    <scope>NUCLEOTIDE SEQUENCE</scope>
    <source>
        <strain evidence="1">1062</strain>
    </source>
</reference>
<dbReference type="GO" id="GO:0004180">
    <property type="term" value="F:carboxypeptidase activity"/>
    <property type="evidence" value="ECO:0007669"/>
    <property type="project" value="UniProtKB-KW"/>
</dbReference>
<keyword evidence="2" id="KW-1185">Reference proteome</keyword>
<dbReference type="Pfam" id="PF13715">
    <property type="entry name" value="CarbopepD_reg_2"/>
    <property type="match status" value="1"/>
</dbReference>